<dbReference type="Proteomes" id="UP000320585">
    <property type="component" value="Chromosome"/>
</dbReference>
<dbReference type="AlphaFoldDB" id="A0A8D5A6A7"/>
<evidence type="ECO:0000313" key="10">
    <source>
        <dbReference type="EMBL" id="BBK25300.1"/>
    </source>
</evidence>
<evidence type="ECO:0000256" key="6">
    <source>
        <dbReference type="ARBA" id="ARBA00022840"/>
    </source>
</evidence>
<dbReference type="GeneID" id="92716461"/>
<keyword evidence="5" id="KW-0547">Nucleotide-binding</keyword>
<reference evidence="11" key="1">
    <citation type="submission" date="2019-05" db="EMBL/GenBank/DDBJ databases">
        <title>Complete genome sequencing of Dialister sp. strain 5BBH33.</title>
        <authorList>
            <person name="Sakamoto M."/>
            <person name="Murakami T."/>
            <person name="Mori H."/>
        </authorList>
    </citation>
    <scope>NUCLEOTIDE SEQUENCE [LARGE SCALE GENOMIC DNA]</scope>
    <source>
        <strain evidence="11">5BBH33</strain>
    </source>
</reference>
<protein>
    <submittedName>
        <fullName evidence="10">ABC transporter ATP-binding protein</fullName>
    </submittedName>
</protein>
<keyword evidence="11" id="KW-1185">Reference proteome</keyword>
<dbReference type="InterPro" id="IPR003439">
    <property type="entry name" value="ABC_transporter-like_ATP-bd"/>
</dbReference>
<dbReference type="Gene3D" id="3.40.50.300">
    <property type="entry name" value="P-loop containing nucleotide triphosphate hydrolases"/>
    <property type="match status" value="1"/>
</dbReference>
<evidence type="ECO:0000313" key="11">
    <source>
        <dbReference type="Proteomes" id="UP000320585"/>
    </source>
</evidence>
<dbReference type="GO" id="GO:0005524">
    <property type="term" value="F:ATP binding"/>
    <property type="evidence" value="ECO:0007669"/>
    <property type="project" value="UniProtKB-KW"/>
</dbReference>
<evidence type="ECO:0000256" key="2">
    <source>
        <dbReference type="ARBA" id="ARBA00005417"/>
    </source>
</evidence>
<dbReference type="OrthoDB" id="9784332at2"/>
<organism evidence="10 11">
    <name type="scientific">Dialister hominis</name>
    <dbReference type="NCBI Taxonomy" id="2582419"/>
    <lineage>
        <taxon>Bacteria</taxon>
        <taxon>Bacillati</taxon>
        <taxon>Bacillota</taxon>
        <taxon>Negativicutes</taxon>
        <taxon>Veillonellales</taxon>
        <taxon>Veillonellaceae</taxon>
        <taxon>Dialister</taxon>
    </lineage>
</organism>
<dbReference type="EMBL" id="AP019697">
    <property type="protein sequence ID" value="BBK25300.1"/>
    <property type="molecule type" value="Genomic_DNA"/>
</dbReference>
<evidence type="ECO:0000256" key="5">
    <source>
        <dbReference type="ARBA" id="ARBA00022741"/>
    </source>
</evidence>
<accession>A0A8D5A6A7</accession>
<dbReference type="Pfam" id="PF00005">
    <property type="entry name" value="ABC_tran"/>
    <property type="match status" value="1"/>
</dbReference>
<evidence type="ECO:0000259" key="9">
    <source>
        <dbReference type="PROSITE" id="PS50893"/>
    </source>
</evidence>
<dbReference type="KEGG" id="dho:Dia5BBH33_12350"/>
<dbReference type="InterPro" id="IPR003593">
    <property type="entry name" value="AAA+_ATPase"/>
</dbReference>
<feature type="domain" description="ABC transporter" evidence="9">
    <location>
        <begin position="2"/>
        <end position="236"/>
    </location>
</feature>
<keyword evidence="3" id="KW-0813">Transport</keyword>
<sequence length="272" mass="30632">MLEFDHVTFRYAKNMPVVLSDTSLKFGKGEFIAITGRNGSGKTTITRLLTGLEKPTEGRVLYEGKDITKEEASERSRFIGYVFQQPDRQMFMPTVREEIALGPYHQGKRGEELNRMVEKAMMETDTTALAEAYPRTLSRGDQQRVAIASALAMDTEYLILDEPTSGQDGHEKKMLMRLMESLQQRGITIILVTHDMDIVARDCTRVIVIASHKVAFDGRPEELFSAKNRPEDWGLLYPASVLLGRKLPGAPYCRDMDSFCRTFIALKGEGAL</sequence>
<evidence type="ECO:0000256" key="1">
    <source>
        <dbReference type="ARBA" id="ARBA00004202"/>
    </source>
</evidence>
<dbReference type="PROSITE" id="PS50893">
    <property type="entry name" value="ABC_TRANSPORTER_2"/>
    <property type="match status" value="1"/>
</dbReference>
<dbReference type="SUPFAM" id="SSF52540">
    <property type="entry name" value="P-loop containing nucleoside triphosphate hydrolases"/>
    <property type="match status" value="1"/>
</dbReference>
<dbReference type="PANTHER" id="PTHR43553">
    <property type="entry name" value="HEAVY METAL TRANSPORTER"/>
    <property type="match status" value="1"/>
</dbReference>
<dbReference type="GO" id="GO:0016887">
    <property type="term" value="F:ATP hydrolysis activity"/>
    <property type="evidence" value="ECO:0007669"/>
    <property type="project" value="InterPro"/>
</dbReference>
<name>A0A8D5A6A7_9FIRM</name>
<dbReference type="RefSeq" id="WP_022381840.1">
    <property type="nucleotide sequence ID" value="NZ_AP019697.1"/>
</dbReference>
<evidence type="ECO:0000256" key="4">
    <source>
        <dbReference type="ARBA" id="ARBA00022475"/>
    </source>
</evidence>
<dbReference type="PANTHER" id="PTHR43553:SF24">
    <property type="entry name" value="ENERGY-COUPLING FACTOR TRANSPORTER ATP-BINDING PROTEIN ECFA1"/>
    <property type="match status" value="1"/>
</dbReference>
<dbReference type="InterPro" id="IPR050095">
    <property type="entry name" value="ECF_ABC_transporter_ATP-bd"/>
</dbReference>
<keyword evidence="4" id="KW-1003">Cell membrane</keyword>
<dbReference type="InterPro" id="IPR015856">
    <property type="entry name" value="ABC_transpr_CbiO/EcfA_su"/>
</dbReference>
<gene>
    <name evidence="10" type="ORF">Dia5BBH33_12350</name>
</gene>
<dbReference type="SMART" id="SM00382">
    <property type="entry name" value="AAA"/>
    <property type="match status" value="1"/>
</dbReference>
<evidence type="ECO:0000256" key="8">
    <source>
        <dbReference type="ARBA" id="ARBA00023136"/>
    </source>
</evidence>
<dbReference type="GO" id="GO:0043190">
    <property type="term" value="C:ATP-binding cassette (ABC) transporter complex"/>
    <property type="evidence" value="ECO:0007669"/>
    <property type="project" value="TreeGrafter"/>
</dbReference>
<dbReference type="FunFam" id="3.40.50.300:FF:000224">
    <property type="entry name" value="Energy-coupling factor transporter ATP-binding protein EcfA"/>
    <property type="match status" value="1"/>
</dbReference>
<dbReference type="InterPro" id="IPR027417">
    <property type="entry name" value="P-loop_NTPase"/>
</dbReference>
<keyword evidence="6 10" id="KW-0067">ATP-binding</keyword>
<dbReference type="CDD" id="cd03225">
    <property type="entry name" value="ABC_cobalt_CbiO_domain1"/>
    <property type="match status" value="1"/>
</dbReference>
<dbReference type="GO" id="GO:0042626">
    <property type="term" value="F:ATPase-coupled transmembrane transporter activity"/>
    <property type="evidence" value="ECO:0007669"/>
    <property type="project" value="TreeGrafter"/>
</dbReference>
<comment type="subcellular location">
    <subcellularLocation>
        <location evidence="1">Cell membrane</location>
        <topology evidence="1">Peripheral membrane protein</topology>
    </subcellularLocation>
</comment>
<evidence type="ECO:0000256" key="7">
    <source>
        <dbReference type="ARBA" id="ARBA00022967"/>
    </source>
</evidence>
<proteinExistence type="inferred from homology"/>
<keyword evidence="7" id="KW-1278">Translocase</keyword>
<keyword evidence="8" id="KW-0472">Membrane</keyword>
<comment type="similarity">
    <text evidence="2">Belongs to the ABC transporter superfamily.</text>
</comment>
<evidence type="ECO:0000256" key="3">
    <source>
        <dbReference type="ARBA" id="ARBA00022448"/>
    </source>
</evidence>